<reference evidence="3 4" key="1">
    <citation type="submission" date="2022-12" db="EMBL/GenBank/DDBJ databases">
        <title>Chromosome-scale assembly of the Ensete ventricosum genome.</title>
        <authorList>
            <person name="Dussert Y."/>
            <person name="Stocks J."/>
            <person name="Wendawek A."/>
            <person name="Woldeyes F."/>
            <person name="Nichols R.A."/>
            <person name="Borrell J.S."/>
        </authorList>
    </citation>
    <scope>NUCLEOTIDE SEQUENCE [LARGE SCALE GENOMIC DNA]</scope>
    <source>
        <strain evidence="4">cv. Maze</strain>
        <tissue evidence="3">Seeds</tissue>
    </source>
</reference>
<comment type="caution">
    <text evidence="3">The sequence shown here is derived from an EMBL/GenBank/DDBJ whole genome shotgun (WGS) entry which is preliminary data.</text>
</comment>
<feature type="region of interest" description="Disordered" evidence="2">
    <location>
        <begin position="81"/>
        <end position="186"/>
    </location>
</feature>
<proteinExistence type="inferred from homology"/>
<organism evidence="3 4">
    <name type="scientific">Ensete ventricosum</name>
    <name type="common">Abyssinian banana</name>
    <name type="synonym">Musa ensete</name>
    <dbReference type="NCBI Taxonomy" id="4639"/>
    <lineage>
        <taxon>Eukaryota</taxon>
        <taxon>Viridiplantae</taxon>
        <taxon>Streptophyta</taxon>
        <taxon>Embryophyta</taxon>
        <taxon>Tracheophyta</taxon>
        <taxon>Spermatophyta</taxon>
        <taxon>Magnoliopsida</taxon>
        <taxon>Liliopsida</taxon>
        <taxon>Zingiberales</taxon>
        <taxon>Musaceae</taxon>
        <taxon>Ensete</taxon>
    </lineage>
</organism>
<dbReference type="EMBL" id="JAQQAF010000004">
    <property type="protein sequence ID" value="KAJ8491134.1"/>
    <property type="molecule type" value="Genomic_DNA"/>
</dbReference>
<sequence>MRRRKLQHAVDVANLSRRAASSRWCLHKASPCRSVPQTRTDTGRTDTGRTETHRHWTHRHWTQNTSRMQSGKRVVESAKETAGNITASTKAAMEKTKASVEGKVEKIRARDPEEKAEAERQKEERKYKAEAEEEAAKERHAAEREAVRAGGAVGGGVAGYPAGQTPVASGDHPHAGGRGSTTGSVF</sequence>
<keyword evidence="4" id="KW-1185">Reference proteome</keyword>
<feature type="compositionally biased region" description="Basic and acidic residues" evidence="2">
    <location>
        <begin position="92"/>
        <end position="147"/>
    </location>
</feature>
<gene>
    <name evidence="3" type="ORF">OPV22_012855</name>
</gene>
<evidence type="ECO:0000256" key="2">
    <source>
        <dbReference type="SAM" id="MobiDB-lite"/>
    </source>
</evidence>
<protein>
    <submittedName>
        <fullName evidence="3">Uncharacterized protein</fullName>
    </submittedName>
</protein>
<dbReference type="GO" id="GO:0009793">
    <property type="term" value="P:embryo development ending in seed dormancy"/>
    <property type="evidence" value="ECO:0007669"/>
    <property type="project" value="InterPro"/>
</dbReference>
<evidence type="ECO:0000313" key="4">
    <source>
        <dbReference type="Proteomes" id="UP001222027"/>
    </source>
</evidence>
<dbReference type="Pfam" id="PF03760">
    <property type="entry name" value="LEA_1"/>
    <property type="match status" value="1"/>
</dbReference>
<evidence type="ECO:0000256" key="1">
    <source>
        <dbReference type="ARBA" id="ARBA00010975"/>
    </source>
</evidence>
<dbReference type="Proteomes" id="UP001222027">
    <property type="component" value="Unassembled WGS sequence"/>
</dbReference>
<evidence type="ECO:0000313" key="3">
    <source>
        <dbReference type="EMBL" id="KAJ8491134.1"/>
    </source>
</evidence>
<name>A0AAV8PLV0_ENSVE</name>
<comment type="similarity">
    <text evidence="1">Belongs to the LEA type 1 family.</text>
</comment>
<dbReference type="PANTHER" id="PTHR33493">
    <property type="entry name" value="LATE EMBRYOGENESIS ABUNDANT PROTEIN 6-RELATED"/>
    <property type="match status" value="1"/>
</dbReference>
<feature type="region of interest" description="Disordered" evidence="2">
    <location>
        <begin position="33"/>
        <end position="55"/>
    </location>
</feature>
<dbReference type="AlphaFoldDB" id="A0AAV8PLV0"/>
<dbReference type="InterPro" id="IPR005513">
    <property type="entry name" value="LEA_1"/>
</dbReference>
<dbReference type="PANTHER" id="PTHR33493:SF2">
    <property type="entry name" value="LATE EMBRYOGENESIS ABUNDANT PROTEIN 46"/>
    <property type="match status" value="1"/>
</dbReference>
<feature type="compositionally biased region" description="Basic and acidic residues" evidence="2">
    <location>
        <begin position="41"/>
        <end position="54"/>
    </location>
</feature>
<accession>A0AAV8PLV0</accession>